<evidence type="ECO:0000313" key="3">
    <source>
        <dbReference type="EMBL" id="TXD33524.1"/>
    </source>
</evidence>
<keyword evidence="4" id="KW-1185">Reference proteome</keyword>
<evidence type="ECO:0000256" key="2">
    <source>
        <dbReference type="SAM" id="SignalP"/>
    </source>
</evidence>
<dbReference type="PROSITE" id="PS51257">
    <property type="entry name" value="PROKAR_LIPOPROTEIN"/>
    <property type="match status" value="1"/>
</dbReference>
<gene>
    <name evidence="3" type="ORF">FRC98_20475</name>
</gene>
<proteinExistence type="predicted"/>
<evidence type="ECO:0000256" key="1">
    <source>
        <dbReference type="SAM" id="MobiDB-lite"/>
    </source>
</evidence>
<protein>
    <recommendedName>
        <fullName evidence="5">Outer membrane lipoprotein-sorting protein</fullName>
    </recommendedName>
</protein>
<feature type="signal peptide" evidence="2">
    <location>
        <begin position="1"/>
        <end position="21"/>
    </location>
</feature>
<evidence type="ECO:0008006" key="5">
    <source>
        <dbReference type="Google" id="ProtNLM"/>
    </source>
</evidence>
<dbReference type="RefSeq" id="WP_146983447.1">
    <property type="nucleotide sequence ID" value="NZ_VOSM01000021.1"/>
</dbReference>
<comment type="caution">
    <text evidence="3">The sequence shown here is derived from an EMBL/GenBank/DDBJ whole genome shotgun (WGS) entry which is preliminary data.</text>
</comment>
<accession>A0A5C6WXY2</accession>
<name>A0A5C6WXY2_9DELT</name>
<dbReference type="AlphaFoldDB" id="A0A5C6WXY2"/>
<organism evidence="3 4">
    <name type="scientific">Lujinxingia vulgaris</name>
    <dbReference type="NCBI Taxonomy" id="2600176"/>
    <lineage>
        <taxon>Bacteria</taxon>
        <taxon>Deltaproteobacteria</taxon>
        <taxon>Bradymonadales</taxon>
        <taxon>Lujinxingiaceae</taxon>
        <taxon>Lujinxingia</taxon>
    </lineage>
</organism>
<dbReference type="OrthoDB" id="282859at2"/>
<reference evidence="3 4" key="1">
    <citation type="submission" date="2019-08" db="EMBL/GenBank/DDBJ databases">
        <title>Bradymonadales sp. TMQ4.</title>
        <authorList>
            <person name="Liang Q."/>
        </authorList>
    </citation>
    <scope>NUCLEOTIDE SEQUENCE [LARGE SCALE GENOMIC DNA]</scope>
    <source>
        <strain evidence="3 4">TMQ4</strain>
    </source>
</reference>
<dbReference type="EMBL" id="VOSM01000021">
    <property type="protein sequence ID" value="TXD33524.1"/>
    <property type="molecule type" value="Genomic_DNA"/>
</dbReference>
<sequence>MRHLLVLNLITLLGLSTAACDAPTAEQRTEAPAEPASAPPADPAPPEEERAAPDPHWVESRVADAHERLADSEPGQLLRKSIDAHGGLQNFFNKGPLHFRFNYRPLDGDPRDTRQLVDTWSSRAAHTLSESPEVAFGWDGENAWIAPQDAETPFNARFWALTPYYFVALPFVLADPGVILTREDDATYNDQTYHLIRATYEPGTGDAPDDFYVLYIHPESFEVHAIRYIVSYPGFFPEGGHSPERFMTYEDQKTIEGITLATSHKTFTFEDGEPGEHITTTEVTELRFEPDAPLSAILPPENARTLEGF</sequence>
<keyword evidence="2" id="KW-0732">Signal</keyword>
<feature type="chain" id="PRO_5022775470" description="Outer membrane lipoprotein-sorting protein" evidence="2">
    <location>
        <begin position="22"/>
        <end position="309"/>
    </location>
</feature>
<feature type="region of interest" description="Disordered" evidence="1">
    <location>
        <begin position="23"/>
        <end position="54"/>
    </location>
</feature>
<dbReference type="Proteomes" id="UP000321412">
    <property type="component" value="Unassembled WGS sequence"/>
</dbReference>
<evidence type="ECO:0000313" key="4">
    <source>
        <dbReference type="Proteomes" id="UP000321412"/>
    </source>
</evidence>